<dbReference type="AlphaFoldDB" id="A0A1B7MDP1"/>
<evidence type="ECO:0000313" key="1">
    <source>
        <dbReference type="EMBL" id="OAX30719.1"/>
    </source>
</evidence>
<dbReference type="InParanoid" id="A0A1B7MDP1"/>
<evidence type="ECO:0000313" key="2">
    <source>
        <dbReference type="Proteomes" id="UP000092154"/>
    </source>
</evidence>
<accession>A0A1B7MDP1</accession>
<dbReference type="EMBL" id="KV450029">
    <property type="protein sequence ID" value="OAX30719.1"/>
    <property type="molecule type" value="Genomic_DNA"/>
</dbReference>
<protein>
    <recommendedName>
        <fullName evidence="3">CCHC-type domain-containing protein</fullName>
    </recommendedName>
</protein>
<proteinExistence type="predicted"/>
<reference evidence="1 2" key="1">
    <citation type="submission" date="2016-06" db="EMBL/GenBank/DDBJ databases">
        <title>Comparative genomics of the ectomycorrhizal sister species Rhizopogon vinicolor and Rhizopogon vesiculosus (Basidiomycota: Boletales) reveals a divergence of the mating type B locus.</title>
        <authorList>
            <consortium name="DOE Joint Genome Institute"/>
            <person name="Mujic A.B."/>
            <person name="Kuo A."/>
            <person name="Tritt A."/>
            <person name="Lipzen A."/>
            <person name="Chen C."/>
            <person name="Johnson J."/>
            <person name="Sharma A."/>
            <person name="Barry K."/>
            <person name="Grigoriev I.V."/>
            <person name="Spatafora J.W."/>
        </authorList>
    </citation>
    <scope>NUCLEOTIDE SEQUENCE [LARGE SCALE GENOMIC DNA]</scope>
    <source>
        <strain evidence="1 2">AM-OR11-026</strain>
    </source>
</reference>
<name>A0A1B7MDP1_9AGAM</name>
<organism evidence="1 2">
    <name type="scientific">Rhizopogon vinicolor AM-OR11-026</name>
    <dbReference type="NCBI Taxonomy" id="1314800"/>
    <lineage>
        <taxon>Eukaryota</taxon>
        <taxon>Fungi</taxon>
        <taxon>Dikarya</taxon>
        <taxon>Basidiomycota</taxon>
        <taxon>Agaricomycotina</taxon>
        <taxon>Agaricomycetes</taxon>
        <taxon>Agaricomycetidae</taxon>
        <taxon>Boletales</taxon>
        <taxon>Suillineae</taxon>
        <taxon>Rhizopogonaceae</taxon>
        <taxon>Rhizopogon</taxon>
    </lineage>
</organism>
<evidence type="ECO:0008006" key="3">
    <source>
        <dbReference type="Google" id="ProtNLM"/>
    </source>
</evidence>
<keyword evidence="2" id="KW-1185">Reference proteome</keyword>
<gene>
    <name evidence="1" type="ORF">K503DRAFT_806831</name>
</gene>
<dbReference type="OrthoDB" id="2683308at2759"/>
<sequence>MLYCQRLFPDVYGDEIQIQFPDGGNVAITTTGIDALKKKGLLKKPVVFGTWSAPRLAPTTRIYTASPEPEVPGLVEDILPAEIPHSPTTPALLTPDEHLYSEPPFADPTFHNIICQNCRITGHKQANCPRYFCQGCRKLQPGHLSVFCNWKTMIHPDSPI</sequence>
<dbReference type="Proteomes" id="UP000092154">
    <property type="component" value="Unassembled WGS sequence"/>
</dbReference>